<dbReference type="InterPro" id="IPR051393">
    <property type="entry name" value="ABC_transporter_permease"/>
</dbReference>
<dbReference type="InterPro" id="IPR035906">
    <property type="entry name" value="MetI-like_sf"/>
</dbReference>
<organism evidence="10 11">
    <name type="scientific">Frankia nepalensis</name>
    <dbReference type="NCBI Taxonomy" id="1836974"/>
    <lineage>
        <taxon>Bacteria</taxon>
        <taxon>Bacillati</taxon>
        <taxon>Actinomycetota</taxon>
        <taxon>Actinomycetes</taxon>
        <taxon>Frankiales</taxon>
        <taxon>Frankiaceae</taxon>
        <taxon>Frankia</taxon>
    </lineage>
</organism>
<evidence type="ECO:0000256" key="8">
    <source>
        <dbReference type="SAM" id="MobiDB-lite"/>
    </source>
</evidence>
<dbReference type="InterPro" id="IPR000515">
    <property type="entry name" value="MetI-like"/>
</dbReference>
<feature type="transmembrane region" description="Helical" evidence="7">
    <location>
        <begin position="251"/>
        <end position="271"/>
    </location>
</feature>
<name>A0A937R9R4_9ACTN</name>
<keyword evidence="4 7" id="KW-0812">Transmembrane</keyword>
<gene>
    <name evidence="10" type="ORF">I7412_03910</name>
</gene>
<keyword evidence="2 7" id="KW-0813">Transport</keyword>
<sequence>MRKRGERGDRGDERAVSAGASERSGRPRYEDGRAASAAPKRTRNIAGVGGWRVGALLFPALLGLTVFVLGPALVSAFTAGTDKTLTGPSFQWVGTANLREAFHDPDFGKSVVNTLLYCVLTVVPAVVVGLALALATQKVVRGRGALRLALFLPVSANLVAIAVVFAYMFDPSPKGLVNTFIGWLGAQPRNWLGDESTSLPVVALVGGWRLTSFVFVVYLAGLTAIPASVYEAADVDGIRGFARLRHVTLPLLAPTTIFLAVFTTILTLQTFETVAVLTDGGPFRSSATIVYYIFEVGFTGSFRIGYASALALLLILGIVLIGIVGSVLGRRARERAARIDETGAGLGADGDPGLALAGVGAGPGIAAEAAR</sequence>
<evidence type="ECO:0000256" key="7">
    <source>
        <dbReference type="RuleBase" id="RU363032"/>
    </source>
</evidence>
<evidence type="ECO:0000256" key="5">
    <source>
        <dbReference type="ARBA" id="ARBA00022989"/>
    </source>
</evidence>
<evidence type="ECO:0000256" key="2">
    <source>
        <dbReference type="ARBA" id="ARBA00022448"/>
    </source>
</evidence>
<proteinExistence type="inferred from homology"/>
<feature type="transmembrane region" description="Helical" evidence="7">
    <location>
        <begin position="50"/>
        <end position="74"/>
    </location>
</feature>
<feature type="region of interest" description="Disordered" evidence="8">
    <location>
        <begin position="1"/>
        <end position="36"/>
    </location>
</feature>
<dbReference type="EMBL" id="JAEACQ010000127">
    <property type="protein sequence ID" value="MBL7626332.1"/>
    <property type="molecule type" value="Genomic_DNA"/>
</dbReference>
<accession>A0A937R9R4</accession>
<feature type="transmembrane region" description="Helical" evidence="7">
    <location>
        <begin position="148"/>
        <end position="169"/>
    </location>
</feature>
<evidence type="ECO:0000313" key="10">
    <source>
        <dbReference type="EMBL" id="MBL7626332.1"/>
    </source>
</evidence>
<dbReference type="Pfam" id="PF00528">
    <property type="entry name" value="BPD_transp_1"/>
    <property type="match status" value="1"/>
</dbReference>
<dbReference type="Gene3D" id="1.10.3720.10">
    <property type="entry name" value="MetI-like"/>
    <property type="match status" value="1"/>
</dbReference>
<evidence type="ECO:0000313" key="11">
    <source>
        <dbReference type="Proteomes" id="UP000604475"/>
    </source>
</evidence>
<keyword evidence="5 7" id="KW-1133">Transmembrane helix</keyword>
<reference evidence="10" key="1">
    <citation type="submission" date="2020-12" db="EMBL/GenBank/DDBJ databases">
        <title>Genomic characterization of non-nitrogen-fixing Frankia strains.</title>
        <authorList>
            <person name="Carlos-Shanley C."/>
            <person name="Guerra T."/>
            <person name="Hahn D."/>
        </authorList>
    </citation>
    <scope>NUCLEOTIDE SEQUENCE</scope>
    <source>
        <strain evidence="10">CN6</strain>
    </source>
</reference>
<feature type="compositionally biased region" description="Basic and acidic residues" evidence="8">
    <location>
        <begin position="1"/>
        <end position="15"/>
    </location>
</feature>
<comment type="caution">
    <text evidence="10">The sequence shown here is derived from an EMBL/GenBank/DDBJ whole genome shotgun (WGS) entry which is preliminary data.</text>
</comment>
<dbReference type="SUPFAM" id="SSF161098">
    <property type="entry name" value="MetI-like"/>
    <property type="match status" value="1"/>
</dbReference>
<dbReference type="GO" id="GO:0055085">
    <property type="term" value="P:transmembrane transport"/>
    <property type="evidence" value="ECO:0007669"/>
    <property type="project" value="InterPro"/>
</dbReference>
<protein>
    <submittedName>
        <fullName evidence="10">Sugar ABC transporter permease</fullName>
    </submittedName>
</protein>
<keyword evidence="3" id="KW-1003">Cell membrane</keyword>
<feature type="transmembrane region" description="Helical" evidence="7">
    <location>
        <begin position="304"/>
        <end position="328"/>
    </location>
</feature>
<dbReference type="AlphaFoldDB" id="A0A937R9R4"/>
<dbReference type="PROSITE" id="PS50928">
    <property type="entry name" value="ABC_TM1"/>
    <property type="match status" value="1"/>
</dbReference>
<dbReference type="CDD" id="cd06261">
    <property type="entry name" value="TM_PBP2"/>
    <property type="match status" value="1"/>
</dbReference>
<comment type="similarity">
    <text evidence="7">Belongs to the binding-protein-dependent transport system permease family.</text>
</comment>
<feature type="domain" description="ABC transmembrane type-1" evidence="9">
    <location>
        <begin position="111"/>
        <end position="325"/>
    </location>
</feature>
<evidence type="ECO:0000256" key="3">
    <source>
        <dbReference type="ARBA" id="ARBA00022475"/>
    </source>
</evidence>
<comment type="subcellular location">
    <subcellularLocation>
        <location evidence="1 7">Cell membrane</location>
        <topology evidence="1 7">Multi-pass membrane protein</topology>
    </subcellularLocation>
</comment>
<dbReference type="Proteomes" id="UP000604475">
    <property type="component" value="Unassembled WGS sequence"/>
</dbReference>
<dbReference type="GO" id="GO:0005886">
    <property type="term" value="C:plasma membrane"/>
    <property type="evidence" value="ECO:0007669"/>
    <property type="project" value="UniProtKB-SubCell"/>
</dbReference>
<keyword evidence="11" id="KW-1185">Reference proteome</keyword>
<evidence type="ECO:0000259" key="9">
    <source>
        <dbReference type="PROSITE" id="PS50928"/>
    </source>
</evidence>
<dbReference type="PANTHER" id="PTHR30193">
    <property type="entry name" value="ABC TRANSPORTER PERMEASE PROTEIN"/>
    <property type="match status" value="1"/>
</dbReference>
<evidence type="ECO:0000256" key="4">
    <source>
        <dbReference type="ARBA" id="ARBA00022692"/>
    </source>
</evidence>
<feature type="transmembrane region" description="Helical" evidence="7">
    <location>
        <begin position="114"/>
        <end position="136"/>
    </location>
</feature>
<feature type="compositionally biased region" description="Basic and acidic residues" evidence="8">
    <location>
        <begin position="23"/>
        <end position="33"/>
    </location>
</feature>
<dbReference type="PANTHER" id="PTHR30193:SF37">
    <property type="entry name" value="INNER MEMBRANE ABC TRANSPORTER PERMEASE PROTEIN YCJO"/>
    <property type="match status" value="1"/>
</dbReference>
<keyword evidence="6 7" id="KW-0472">Membrane</keyword>
<evidence type="ECO:0000256" key="1">
    <source>
        <dbReference type="ARBA" id="ARBA00004651"/>
    </source>
</evidence>
<feature type="transmembrane region" description="Helical" evidence="7">
    <location>
        <begin position="210"/>
        <end position="230"/>
    </location>
</feature>
<evidence type="ECO:0000256" key="6">
    <source>
        <dbReference type="ARBA" id="ARBA00023136"/>
    </source>
</evidence>